<evidence type="ECO:0000259" key="6">
    <source>
        <dbReference type="Pfam" id="PF14464"/>
    </source>
</evidence>
<dbReference type="InterPro" id="IPR028090">
    <property type="entry name" value="JAB_dom_prok"/>
</dbReference>
<evidence type="ECO:0000313" key="8">
    <source>
        <dbReference type="Proteomes" id="UP001220395"/>
    </source>
</evidence>
<keyword evidence="5" id="KW-0482">Metalloprotease</keyword>
<dbReference type="RefSeq" id="WP_273685935.1">
    <property type="nucleotide sequence ID" value="NZ_CP117411.1"/>
</dbReference>
<name>A0ABY7TFK0_9SPHN</name>
<keyword evidence="3" id="KW-0378">Hydrolase</keyword>
<evidence type="ECO:0000256" key="4">
    <source>
        <dbReference type="ARBA" id="ARBA00022833"/>
    </source>
</evidence>
<evidence type="ECO:0000256" key="2">
    <source>
        <dbReference type="ARBA" id="ARBA00022723"/>
    </source>
</evidence>
<dbReference type="Proteomes" id="UP001220395">
    <property type="component" value="Chromosome"/>
</dbReference>
<dbReference type="SUPFAM" id="SSF102712">
    <property type="entry name" value="JAB1/MPN domain"/>
    <property type="match status" value="1"/>
</dbReference>
<dbReference type="EMBL" id="CP117411">
    <property type="protein sequence ID" value="WCT71988.1"/>
    <property type="molecule type" value="Genomic_DNA"/>
</dbReference>
<feature type="domain" description="JAB" evidence="6">
    <location>
        <begin position="7"/>
        <end position="108"/>
    </location>
</feature>
<keyword evidence="2" id="KW-0479">Metal-binding</keyword>
<accession>A0ABY7TFK0</accession>
<evidence type="ECO:0000313" key="7">
    <source>
        <dbReference type="EMBL" id="WCT71988.1"/>
    </source>
</evidence>
<evidence type="ECO:0000256" key="1">
    <source>
        <dbReference type="ARBA" id="ARBA00022670"/>
    </source>
</evidence>
<proteinExistence type="predicted"/>
<dbReference type="Pfam" id="PF14464">
    <property type="entry name" value="Prok-JAB"/>
    <property type="match status" value="1"/>
</dbReference>
<dbReference type="PANTHER" id="PTHR34858">
    <property type="entry name" value="CYSO-CYSTEINE PEPTIDASE"/>
    <property type="match status" value="1"/>
</dbReference>
<dbReference type="PANTHER" id="PTHR34858:SF1">
    <property type="entry name" value="CYSO-CYSTEINE PEPTIDASE"/>
    <property type="match status" value="1"/>
</dbReference>
<protein>
    <submittedName>
        <fullName evidence="7">Mov34/MPN/PAD-1 family protein</fullName>
    </submittedName>
</protein>
<sequence length="131" mass="13782">MAVEISRALLARLRAEAAASPHAEICGLLFGACNRIDRADPTANVAADPARTFEIDPAALFAAHRAARAGGPRMIGHYHSHPGGSAHPSATDAAMAEPGRYWLILGAEEALLWLALEGGAFRRLAIKECCA</sequence>
<evidence type="ECO:0000256" key="3">
    <source>
        <dbReference type="ARBA" id="ARBA00022801"/>
    </source>
</evidence>
<reference evidence="7 8" key="1">
    <citation type="submission" date="2023-02" db="EMBL/GenBank/DDBJ databases">
        <title>Genome sequence of Sphingomonas naphthae.</title>
        <authorList>
            <person name="Kim S."/>
            <person name="Heo J."/>
            <person name="Kwon S.-W."/>
        </authorList>
    </citation>
    <scope>NUCLEOTIDE SEQUENCE [LARGE SCALE GENOMIC DNA]</scope>
    <source>
        <strain evidence="7 8">KACC 18716</strain>
    </source>
</reference>
<keyword evidence="8" id="KW-1185">Reference proteome</keyword>
<keyword evidence="4" id="KW-0862">Zinc</keyword>
<dbReference type="InterPro" id="IPR051929">
    <property type="entry name" value="VirAsm_ModProt"/>
</dbReference>
<dbReference type="Gene3D" id="3.40.140.10">
    <property type="entry name" value="Cytidine Deaminase, domain 2"/>
    <property type="match status" value="1"/>
</dbReference>
<organism evidence="7 8">
    <name type="scientific">Sphingomonas naphthae</name>
    <dbReference type="NCBI Taxonomy" id="1813468"/>
    <lineage>
        <taxon>Bacteria</taxon>
        <taxon>Pseudomonadati</taxon>
        <taxon>Pseudomonadota</taxon>
        <taxon>Alphaproteobacteria</taxon>
        <taxon>Sphingomonadales</taxon>
        <taxon>Sphingomonadaceae</taxon>
        <taxon>Sphingomonas</taxon>
    </lineage>
</organism>
<keyword evidence="1" id="KW-0645">Protease</keyword>
<evidence type="ECO:0000256" key="5">
    <source>
        <dbReference type="ARBA" id="ARBA00023049"/>
    </source>
</evidence>
<gene>
    <name evidence="7" type="ORF">PQ455_10035</name>
</gene>